<comment type="caution">
    <text evidence="5">The sequence shown here is derived from an EMBL/GenBank/DDBJ whole genome shotgun (WGS) entry which is preliminary data.</text>
</comment>
<keyword evidence="1" id="KW-0479">Metal-binding</keyword>
<dbReference type="SUPFAM" id="SSF51197">
    <property type="entry name" value="Clavaminate synthase-like"/>
    <property type="match status" value="1"/>
</dbReference>
<dbReference type="PANTHER" id="PTHR10209:SF751">
    <property type="entry name" value="OS06G0255100 PROTEIN"/>
    <property type="match status" value="1"/>
</dbReference>
<protein>
    <submittedName>
        <fullName evidence="5">Non-heme dioxygenase N-terminal domain-containing protein</fullName>
    </submittedName>
</protein>
<name>A0A2U1P4S3_ARTAN</name>
<dbReference type="InterPro" id="IPR026992">
    <property type="entry name" value="DIOX_N"/>
</dbReference>
<sequence>MASLTTEHKYDRLKEVKQFDESKIGVKGLLDTGITTIPSFFHQPPENLPSPQPKNQPRLTVPVIDLSQDRSTVVDEIRGASSTLGFFQIVNHSISVTSIESVIKDMKNFYEQTTEYKMKFYNREVEKGVTYSTNMDLYKSKAASWRDTIQDISSRTSAIKSLQSTVDRLRAQI</sequence>
<dbReference type="GO" id="GO:0051213">
    <property type="term" value="F:dioxygenase activity"/>
    <property type="evidence" value="ECO:0007669"/>
    <property type="project" value="UniProtKB-KW"/>
</dbReference>
<accession>A0A2U1P4S3</accession>
<dbReference type="InterPro" id="IPR027443">
    <property type="entry name" value="IPNS-like_sf"/>
</dbReference>
<reference evidence="5 6" key="1">
    <citation type="journal article" date="2018" name="Mol. Plant">
        <title>The genome of Artemisia annua provides insight into the evolution of Asteraceae family and artemisinin biosynthesis.</title>
        <authorList>
            <person name="Shen Q."/>
            <person name="Zhang L."/>
            <person name="Liao Z."/>
            <person name="Wang S."/>
            <person name="Yan T."/>
            <person name="Shi P."/>
            <person name="Liu M."/>
            <person name="Fu X."/>
            <person name="Pan Q."/>
            <person name="Wang Y."/>
            <person name="Lv Z."/>
            <person name="Lu X."/>
            <person name="Zhang F."/>
            <person name="Jiang W."/>
            <person name="Ma Y."/>
            <person name="Chen M."/>
            <person name="Hao X."/>
            <person name="Li L."/>
            <person name="Tang Y."/>
            <person name="Lv G."/>
            <person name="Zhou Y."/>
            <person name="Sun X."/>
            <person name="Brodelius P.E."/>
            <person name="Rose J.K.C."/>
            <person name="Tang K."/>
        </authorList>
    </citation>
    <scope>NUCLEOTIDE SEQUENCE [LARGE SCALE GENOMIC DNA]</scope>
    <source>
        <strain evidence="6">cv. Huhao1</strain>
        <tissue evidence="5">Leaf</tissue>
    </source>
</reference>
<dbReference type="STRING" id="35608.A0A2U1P4S3"/>
<proteinExistence type="predicted"/>
<keyword evidence="2" id="KW-0560">Oxidoreductase</keyword>
<evidence type="ECO:0000259" key="4">
    <source>
        <dbReference type="Pfam" id="PF14226"/>
    </source>
</evidence>
<dbReference type="Gene3D" id="2.60.120.330">
    <property type="entry name" value="B-lactam Antibiotic, Isopenicillin N Synthase, Chain"/>
    <property type="match status" value="1"/>
</dbReference>
<dbReference type="Pfam" id="PF14226">
    <property type="entry name" value="DIOX_N"/>
    <property type="match status" value="1"/>
</dbReference>
<dbReference type="PANTHER" id="PTHR10209">
    <property type="entry name" value="OXIDOREDUCTASE, 2OG-FE II OXYGENASE FAMILY PROTEIN"/>
    <property type="match status" value="1"/>
</dbReference>
<dbReference type="EMBL" id="PKPP01001680">
    <property type="protein sequence ID" value="PWA80742.1"/>
    <property type="molecule type" value="Genomic_DNA"/>
</dbReference>
<evidence type="ECO:0000256" key="2">
    <source>
        <dbReference type="ARBA" id="ARBA00023002"/>
    </source>
</evidence>
<keyword evidence="6" id="KW-1185">Reference proteome</keyword>
<dbReference type="OrthoDB" id="288590at2759"/>
<evidence type="ECO:0000256" key="3">
    <source>
        <dbReference type="ARBA" id="ARBA00023004"/>
    </source>
</evidence>
<gene>
    <name evidence="5" type="ORF">CTI12_AA192130</name>
</gene>
<dbReference type="Proteomes" id="UP000245207">
    <property type="component" value="Unassembled WGS sequence"/>
</dbReference>
<dbReference type="GO" id="GO:0046872">
    <property type="term" value="F:metal ion binding"/>
    <property type="evidence" value="ECO:0007669"/>
    <property type="project" value="UniProtKB-KW"/>
</dbReference>
<evidence type="ECO:0000256" key="1">
    <source>
        <dbReference type="ARBA" id="ARBA00022723"/>
    </source>
</evidence>
<feature type="domain" description="Non-haem dioxygenase N-terminal" evidence="4">
    <location>
        <begin position="61"/>
        <end position="149"/>
    </location>
</feature>
<evidence type="ECO:0000313" key="6">
    <source>
        <dbReference type="Proteomes" id="UP000245207"/>
    </source>
</evidence>
<evidence type="ECO:0000313" key="5">
    <source>
        <dbReference type="EMBL" id="PWA80742.1"/>
    </source>
</evidence>
<organism evidence="5 6">
    <name type="scientific">Artemisia annua</name>
    <name type="common">Sweet wormwood</name>
    <dbReference type="NCBI Taxonomy" id="35608"/>
    <lineage>
        <taxon>Eukaryota</taxon>
        <taxon>Viridiplantae</taxon>
        <taxon>Streptophyta</taxon>
        <taxon>Embryophyta</taxon>
        <taxon>Tracheophyta</taxon>
        <taxon>Spermatophyta</taxon>
        <taxon>Magnoliopsida</taxon>
        <taxon>eudicotyledons</taxon>
        <taxon>Gunneridae</taxon>
        <taxon>Pentapetalae</taxon>
        <taxon>asterids</taxon>
        <taxon>campanulids</taxon>
        <taxon>Asterales</taxon>
        <taxon>Asteraceae</taxon>
        <taxon>Asteroideae</taxon>
        <taxon>Anthemideae</taxon>
        <taxon>Artemisiinae</taxon>
        <taxon>Artemisia</taxon>
    </lineage>
</organism>
<keyword evidence="3" id="KW-0408">Iron</keyword>
<dbReference type="AlphaFoldDB" id="A0A2U1P4S3"/>
<keyword evidence="5" id="KW-0223">Dioxygenase</keyword>